<dbReference type="Gene3D" id="3.40.50.150">
    <property type="entry name" value="Vaccinia Virus protein VP39"/>
    <property type="match status" value="1"/>
</dbReference>
<dbReference type="PANTHER" id="PTHR34009:SF2">
    <property type="entry name" value="PROTEIN STAR"/>
    <property type="match status" value="1"/>
</dbReference>
<dbReference type="InterPro" id="IPR006342">
    <property type="entry name" value="FkbM_mtfrase"/>
</dbReference>
<sequence>MRLLHITFHKGCELEIEYVFKKLGHELEVMYFDDGITKGNDLYKIDHDRAQNCWDKHQAYFHTFDGIITSDTCPTCRPFLQNNWSKLLMIWICNRFDYEMKPETIDPEFYRLLRDIPNRKNVFIFGNSMIESVYASQLKRVEVGNLIIKPIGKNVISKDKTQSYDMNKELFYIPPYENETKLMNLSEHLHTLGIPNKCERFSDHISELLVYKGIICIPYAWSTIALFERIQHGMVTFIPTVRFLMELFTIGAPKGWFQPPFHSYTPEYFQPELLTLSEWYCEENKELFVYFDTWNDLQEKVKTTDFIKKTETILLFAKEHQDEMLGRWKKVIDMYELGSSSISQINQDIQVLSFYNRKHSGYFIEIGASDGIEISNTYLMERDYKWKGICVEPIPYHYEKLVINRPNSICINNAIYSETGLKLEFDIAMEPIGDKFGDGLSGLQKHIDCHKRKVDANKKTIIVETLSINDMLLKCDAPRFIDYLSLDTEGSEYEILKAFDFNKYTIGLIDVEHNFVEPRRSHIKNLLVSKGYVYLGENHADDMYRHGALNVYKATVPM</sequence>
<reference evidence="2" key="1">
    <citation type="journal article" date="2020" name="Nature">
        <title>Giant virus diversity and host interactions through global metagenomics.</title>
        <authorList>
            <person name="Schulz F."/>
            <person name="Roux S."/>
            <person name="Paez-Espino D."/>
            <person name="Jungbluth S."/>
            <person name="Walsh D.A."/>
            <person name="Denef V.J."/>
            <person name="McMahon K.D."/>
            <person name="Konstantinidis K.T."/>
            <person name="Eloe-Fadrosh E.A."/>
            <person name="Kyrpides N.C."/>
            <person name="Woyke T."/>
        </authorList>
    </citation>
    <scope>NUCLEOTIDE SEQUENCE</scope>
    <source>
        <strain evidence="2">GVMAG-M-3300023184-160</strain>
    </source>
</reference>
<evidence type="ECO:0000259" key="1">
    <source>
        <dbReference type="Pfam" id="PF05050"/>
    </source>
</evidence>
<dbReference type="GO" id="GO:0005789">
    <property type="term" value="C:endoplasmic reticulum membrane"/>
    <property type="evidence" value="ECO:0007669"/>
    <property type="project" value="TreeGrafter"/>
</dbReference>
<dbReference type="GO" id="GO:0005794">
    <property type="term" value="C:Golgi apparatus"/>
    <property type="evidence" value="ECO:0007669"/>
    <property type="project" value="TreeGrafter"/>
</dbReference>
<evidence type="ECO:0000313" key="2">
    <source>
        <dbReference type="EMBL" id="QHT82058.1"/>
    </source>
</evidence>
<dbReference type="GO" id="GO:0031902">
    <property type="term" value="C:late endosome membrane"/>
    <property type="evidence" value="ECO:0007669"/>
    <property type="project" value="TreeGrafter"/>
</dbReference>
<dbReference type="EMBL" id="MN739994">
    <property type="protein sequence ID" value="QHT82058.1"/>
    <property type="molecule type" value="Genomic_DNA"/>
</dbReference>
<dbReference type="GO" id="GO:0006888">
    <property type="term" value="P:endoplasmic reticulum to Golgi vesicle-mediated transport"/>
    <property type="evidence" value="ECO:0007669"/>
    <property type="project" value="TreeGrafter"/>
</dbReference>
<feature type="domain" description="Methyltransferase FkbM" evidence="1">
    <location>
        <begin position="365"/>
        <end position="534"/>
    </location>
</feature>
<dbReference type="Pfam" id="PF05050">
    <property type="entry name" value="Methyltransf_21"/>
    <property type="match status" value="1"/>
</dbReference>
<dbReference type="AlphaFoldDB" id="A0A6C0HMY1"/>
<dbReference type="NCBIfam" id="TIGR01444">
    <property type="entry name" value="fkbM_fam"/>
    <property type="match status" value="1"/>
</dbReference>
<proteinExistence type="predicted"/>
<dbReference type="GO" id="GO:0005886">
    <property type="term" value="C:plasma membrane"/>
    <property type="evidence" value="ECO:0007669"/>
    <property type="project" value="TreeGrafter"/>
</dbReference>
<dbReference type="GO" id="GO:0016197">
    <property type="term" value="P:endosomal transport"/>
    <property type="evidence" value="ECO:0007669"/>
    <property type="project" value="TreeGrafter"/>
</dbReference>
<protein>
    <recommendedName>
        <fullName evidence="1">Methyltransferase FkbM domain-containing protein</fullName>
    </recommendedName>
</protein>
<name>A0A6C0HMY1_9ZZZZ</name>
<accession>A0A6C0HMY1</accession>
<dbReference type="InterPro" id="IPR053202">
    <property type="entry name" value="EGF_Rcpt_Signaling_Reg"/>
</dbReference>
<dbReference type="InterPro" id="IPR029063">
    <property type="entry name" value="SAM-dependent_MTases_sf"/>
</dbReference>
<dbReference type="PANTHER" id="PTHR34009">
    <property type="entry name" value="PROTEIN STAR"/>
    <property type="match status" value="1"/>
</dbReference>
<organism evidence="2">
    <name type="scientific">viral metagenome</name>
    <dbReference type="NCBI Taxonomy" id="1070528"/>
    <lineage>
        <taxon>unclassified sequences</taxon>
        <taxon>metagenomes</taxon>
        <taxon>organismal metagenomes</taxon>
    </lineage>
</organism>
<dbReference type="SUPFAM" id="SSF53335">
    <property type="entry name" value="S-adenosyl-L-methionine-dependent methyltransferases"/>
    <property type="match status" value="1"/>
</dbReference>